<feature type="domain" description="Aminoglycoside phosphotransferase" evidence="1">
    <location>
        <begin position="45"/>
        <end position="267"/>
    </location>
</feature>
<accession>A0ABV8GWW1</accession>
<dbReference type="InterPro" id="IPR052898">
    <property type="entry name" value="ACAD10-like"/>
</dbReference>
<evidence type="ECO:0000313" key="2">
    <source>
        <dbReference type="EMBL" id="MFC4024068.1"/>
    </source>
</evidence>
<keyword evidence="3" id="KW-1185">Reference proteome</keyword>
<dbReference type="RefSeq" id="WP_379496557.1">
    <property type="nucleotide sequence ID" value="NZ_JBHSAO010000006.1"/>
</dbReference>
<organism evidence="2 3">
    <name type="scientific">Oceanobacillus longus</name>
    <dbReference type="NCBI Taxonomy" id="930120"/>
    <lineage>
        <taxon>Bacteria</taxon>
        <taxon>Bacillati</taxon>
        <taxon>Bacillota</taxon>
        <taxon>Bacilli</taxon>
        <taxon>Bacillales</taxon>
        <taxon>Bacillaceae</taxon>
        <taxon>Oceanobacillus</taxon>
    </lineage>
</organism>
<dbReference type="Gene3D" id="3.30.200.20">
    <property type="entry name" value="Phosphorylase Kinase, domain 1"/>
    <property type="match status" value="1"/>
</dbReference>
<dbReference type="InterPro" id="IPR041726">
    <property type="entry name" value="ACAD10_11_N"/>
</dbReference>
<dbReference type="PANTHER" id="PTHR47829">
    <property type="entry name" value="HYDROLASE, PUTATIVE (AFU_ORTHOLOGUE AFUA_1G12880)-RELATED"/>
    <property type="match status" value="1"/>
</dbReference>
<dbReference type="Pfam" id="PF01636">
    <property type="entry name" value="APH"/>
    <property type="match status" value="1"/>
</dbReference>
<name>A0ABV8GWW1_9BACI</name>
<proteinExistence type="predicted"/>
<sequence length="362" mass="42639">MINKNLKTNEVINVREDEQIDPKAVESYLRNAIKDLPKGRLEVFQFSTGSSNLTYLLKIKDWEGVLRRAPKGPINEKAHDMQREYKVLKALHPVFPLAPKVYVFSGVSDIVGAPFYIMEKRKGHLLDNILAADNHHNEKEFRDISNALVETLVELHSIDYRKTELVHMTKPEGFLLRQVKGWIKRYENVKLIEKMEVEQLKKWLLNNLPESQDSTIIHYDYHLSNMLFDSENPEEMTSLLDWEMSTVGDPLTDLASAMVYWIEDTDSDDYKKIRNYPITTKPGFYTRREFIESYAKKSGRNIEQMNYYMAFAYFKNLVIAQQIYFRWKKEYTTDERFKNGDVTVDLFLNLALEHIRRNCRDG</sequence>
<dbReference type="Proteomes" id="UP001595772">
    <property type="component" value="Unassembled WGS sequence"/>
</dbReference>
<dbReference type="InterPro" id="IPR002575">
    <property type="entry name" value="Aminoglycoside_PTrfase"/>
</dbReference>
<reference evidence="3" key="1">
    <citation type="journal article" date="2019" name="Int. J. Syst. Evol. Microbiol.">
        <title>The Global Catalogue of Microorganisms (GCM) 10K type strain sequencing project: providing services to taxonomists for standard genome sequencing and annotation.</title>
        <authorList>
            <consortium name="The Broad Institute Genomics Platform"/>
            <consortium name="The Broad Institute Genome Sequencing Center for Infectious Disease"/>
            <person name="Wu L."/>
            <person name="Ma J."/>
        </authorList>
    </citation>
    <scope>NUCLEOTIDE SEQUENCE [LARGE SCALE GENOMIC DNA]</scope>
    <source>
        <strain evidence="3">IBRC-M 10703</strain>
    </source>
</reference>
<gene>
    <name evidence="2" type="ORF">ACFOUV_09700</name>
</gene>
<dbReference type="SUPFAM" id="SSF56112">
    <property type="entry name" value="Protein kinase-like (PK-like)"/>
    <property type="match status" value="1"/>
</dbReference>
<dbReference type="Gene3D" id="3.90.1200.10">
    <property type="match status" value="1"/>
</dbReference>
<protein>
    <submittedName>
        <fullName evidence="2">Phosphotransferase family protein</fullName>
    </submittedName>
</protein>
<evidence type="ECO:0000313" key="3">
    <source>
        <dbReference type="Proteomes" id="UP001595772"/>
    </source>
</evidence>
<dbReference type="InterPro" id="IPR011009">
    <property type="entry name" value="Kinase-like_dom_sf"/>
</dbReference>
<dbReference type="CDD" id="cd05154">
    <property type="entry name" value="ACAD10_11_N-like"/>
    <property type="match status" value="1"/>
</dbReference>
<dbReference type="PANTHER" id="PTHR47829:SF1">
    <property type="entry name" value="HAD FAMILY PHOSPHATASE"/>
    <property type="match status" value="1"/>
</dbReference>
<dbReference type="EMBL" id="JBHSAO010000006">
    <property type="protein sequence ID" value="MFC4024068.1"/>
    <property type="molecule type" value="Genomic_DNA"/>
</dbReference>
<evidence type="ECO:0000259" key="1">
    <source>
        <dbReference type="Pfam" id="PF01636"/>
    </source>
</evidence>
<comment type="caution">
    <text evidence="2">The sequence shown here is derived from an EMBL/GenBank/DDBJ whole genome shotgun (WGS) entry which is preliminary data.</text>
</comment>